<comment type="caution">
    <text evidence="4">The sequence shown here is derived from an EMBL/GenBank/DDBJ whole genome shotgun (WGS) entry which is preliminary data.</text>
</comment>
<feature type="compositionally biased region" description="Basic and acidic residues" evidence="2">
    <location>
        <begin position="262"/>
        <end position="272"/>
    </location>
</feature>
<sequence length="272" mass="30002">MLSAFSSTITMRPQNRAEKKFIYLLAGIIVVVATAFAVAFLFPKSSTASGVKPDQSFTQGDNQFTFAGASRYANKTTYQLNLYVKDNQIDPLQPITANVRTRSAGNGEKLPAKLVQVSEDFYALVVKNVPDKQTSLYVAIGTNKQLNGGLSMSSSQPISIQKVTLSDHSSTPSSRALEQEYFTYMVHFYGKRITTYRQKVKDADANIATLKATLKKQKASLSVQTGSQKAATKQKISDTETSLKTQKTERASAQKSIKSARIAREKYQKQLE</sequence>
<evidence type="ECO:0000256" key="2">
    <source>
        <dbReference type="SAM" id="MobiDB-lite"/>
    </source>
</evidence>
<reference evidence="4 5" key="1">
    <citation type="journal article" date="2015" name="Genome Announc.">
        <title>Expanding the biotechnology potential of lactobacilli through comparative genomics of 213 strains and associated genera.</title>
        <authorList>
            <person name="Sun Z."/>
            <person name="Harris H.M."/>
            <person name="McCann A."/>
            <person name="Guo C."/>
            <person name="Argimon S."/>
            <person name="Zhang W."/>
            <person name="Yang X."/>
            <person name="Jeffery I.B."/>
            <person name="Cooney J.C."/>
            <person name="Kagawa T.F."/>
            <person name="Liu W."/>
            <person name="Song Y."/>
            <person name="Salvetti E."/>
            <person name="Wrobel A."/>
            <person name="Rasinkangas P."/>
            <person name="Parkhill J."/>
            <person name="Rea M.C."/>
            <person name="O'Sullivan O."/>
            <person name="Ritari J."/>
            <person name="Douillard F.P."/>
            <person name="Paul Ross R."/>
            <person name="Yang R."/>
            <person name="Briner A.E."/>
            <person name="Felis G.E."/>
            <person name="de Vos W.M."/>
            <person name="Barrangou R."/>
            <person name="Klaenhammer T.R."/>
            <person name="Caufield P.W."/>
            <person name="Cui Y."/>
            <person name="Zhang H."/>
            <person name="O'Toole P.W."/>
        </authorList>
    </citation>
    <scope>NUCLEOTIDE SEQUENCE [LARGE SCALE GENOMIC DNA]</scope>
    <source>
        <strain evidence="4 5">DSM 22697</strain>
    </source>
</reference>
<feature type="coiled-coil region" evidence="1">
    <location>
        <begin position="193"/>
        <end position="220"/>
    </location>
</feature>
<dbReference type="PATRIC" id="fig|1423730.4.peg.1405"/>
<proteinExistence type="predicted"/>
<evidence type="ECO:0000256" key="3">
    <source>
        <dbReference type="SAM" id="Phobius"/>
    </source>
</evidence>
<gene>
    <name evidence="4" type="ORF">FC75_GL001339</name>
</gene>
<keyword evidence="1" id="KW-0175">Coiled coil</keyword>
<keyword evidence="3" id="KW-0472">Membrane</keyword>
<dbReference type="STRING" id="1423730.FC75_GL001339"/>
<dbReference type="EMBL" id="AYZJ01000024">
    <property type="protein sequence ID" value="KRN24161.1"/>
    <property type="molecule type" value="Genomic_DNA"/>
</dbReference>
<evidence type="ECO:0000256" key="1">
    <source>
        <dbReference type="SAM" id="Coils"/>
    </source>
</evidence>
<protein>
    <submittedName>
        <fullName evidence="4">Uncharacterized protein</fullName>
    </submittedName>
</protein>
<evidence type="ECO:0000313" key="5">
    <source>
        <dbReference type="Proteomes" id="UP000050865"/>
    </source>
</evidence>
<feature type="transmembrane region" description="Helical" evidence="3">
    <location>
        <begin position="21"/>
        <end position="42"/>
    </location>
</feature>
<dbReference type="Proteomes" id="UP000050865">
    <property type="component" value="Unassembled WGS sequence"/>
</dbReference>
<dbReference type="AlphaFoldDB" id="A0A0R2F6W7"/>
<feature type="region of interest" description="Disordered" evidence="2">
    <location>
        <begin position="223"/>
        <end position="272"/>
    </location>
</feature>
<name>A0A0R2F6W7_9LACO</name>
<keyword evidence="5" id="KW-1185">Reference proteome</keyword>
<keyword evidence="3" id="KW-0812">Transmembrane</keyword>
<organism evidence="4 5">
    <name type="scientific">Lacticaseibacillus camelliae DSM 22697 = JCM 13995</name>
    <dbReference type="NCBI Taxonomy" id="1423730"/>
    <lineage>
        <taxon>Bacteria</taxon>
        <taxon>Bacillati</taxon>
        <taxon>Bacillota</taxon>
        <taxon>Bacilli</taxon>
        <taxon>Lactobacillales</taxon>
        <taxon>Lactobacillaceae</taxon>
        <taxon>Lacticaseibacillus</taxon>
    </lineage>
</organism>
<accession>A0A0R2F6W7</accession>
<keyword evidence="3" id="KW-1133">Transmembrane helix</keyword>
<evidence type="ECO:0000313" key="4">
    <source>
        <dbReference type="EMBL" id="KRN24161.1"/>
    </source>
</evidence>